<dbReference type="GO" id="GO:0030246">
    <property type="term" value="F:carbohydrate binding"/>
    <property type="evidence" value="ECO:0007669"/>
    <property type="project" value="UniProtKB-KW"/>
</dbReference>
<evidence type="ECO:0000256" key="7">
    <source>
        <dbReference type="SAM" id="SignalP"/>
    </source>
</evidence>
<feature type="region of interest" description="Disordered" evidence="6">
    <location>
        <begin position="53"/>
        <end position="82"/>
    </location>
</feature>
<keyword evidence="3" id="KW-1003">Cell membrane</keyword>
<organism evidence="8 9">
    <name type="scientific">Inquilinus limosus MP06</name>
    <dbReference type="NCBI Taxonomy" id="1398085"/>
    <lineage>
        <taxon>Bacteria</taxon>
        <taxon>Pseudomonadati</taxon>
        <taxon>Pseudomonadota</taxon>
        <taxon>Alphaproteobacteria</taxon>
        <taxon>Rhodospirillales</taxon>
        <taxon>Rhodospirillaceae</taxon>
        <taxon>Inquilinus</taxon>
    </lineage>
</organism>
<accession>A0A0A0D4V7</accession>
<evidence type="ECO:0000256" key="1">
    <source>
        <dbReference type="ARBA" id="ARBA00010270"/>
    </source>
</evidence>
<evidence type="ECO:0000256" key="4">
    <source>
        <dbReference type="ARBA" id="ARBA00022734"/>
    </source>
</evidence>
<comment type="function">
    <text evidence="5">Has immunoglobulin-binding and hemagglutination properties, and can bind to mannose. Essential for virulence. May be involved in LPS biosynthesis or polysaccharide transport.</text>
</comment>
<evidence type="ECO:0000313" key="9">
    <source>
        <dbReference type="Proteomes" id="UP000029995"/>
    </source>
</evidence>
<comment type="similarity">
    <text evidence="1">Belongs to the BA14k family.</text>
</comment>
<sequence>MAWKACDETIPGLRSVLALLAAAAVLAIPAPSPAQDFLSPYLDAQRYDNLRRHQQRIQQQRRARPESPASLSQHQRACSQRYRSYDPRTDLYVVRPGVTARCRL</sequence>
<evidence type="ECO:0000256" key="3">
    <source>
        <dbReference type="ARBA" id="ARBA00022475"/>
    </source>
</evidence>
<feature type="chain" id="PRO_5001960449" description="Lectin-like protein BA14k" evidence="7">
    <location>
        <begin position="35"/>
        <end position="104"/>
    </location>
</feature>
<keyword evidence="4" id="KW-0430">Lectin</keyword>
<dbReference type="AlphaFoldDB" id="A0A0A0D4V7"/>
<feature type="compositionally biased region" description="Polar residues" evidence="6">
    <location>
        <begin position="69"/>
        <end position="82"/>
    </location>
</feature>
<protein>
    <recommendedName>
        <fullName evidence="2">Lectin-like protein BA14k</fullName>
    </recommendedName>
</protein>
<proteinExistence type="inferred from homology"/>
<keyword evidence="3" id="KW-0472">Membrane</keyword>
<dbReference type="Proteomes" id="UP000029995">
    <property type="component" value="Unassembled WGS sequence"/>
</dbReference>
<dbReference type="EMBL" id="JANX01000375">
    <property type="protein sequence ID" value="KGM32102.1"/>
    <property type="molecule type" value="Genomic_DNA"/>
</dbReference>
<feature type="compositionally biased region" description="Basic residues" evidence="6">
    <location>
        <begin position="53"/>
        <end position="62"/>
    </location>
</feature>
<evidence type="ECO:0000313" key="8">
    <source>
        <dbReference type="EMBL" id="KGM32102.1"/>
    </source>
</evidence>
<feature type="signal peptide" evidence="7">
    <location>
        <begin position="1"/>
        <end position="34"/>
    </location>
</feature>
<dbReference type="RefSeq" id="WP_034844347.1">
    <property type="nucleotide sequence ID" value="NZ_JANX01000375.1"/>
</dbReference>
<dbReference type="InterPro" id="IPR012413">
    <property type="entry name" value="BA14K"/>
</dbReference>
<evidence type="ECO:0000256" key="5">
    <source>
        <dbReference type="ARBA" id="ARBA00025321"/>
    </source>
</evidence>
<evidence type="ECO:0000256" key="2">
    <source>
        <dbReference type="ARBA" id="ARBA00020552"/>
    </source>
</evidence>
<dbReference type="Pfam" id="PF07886">
    <property type="entry name" value="BA14K"/>
    <property type="match status" value="1"/>
</dbReference>
<gene>
    <name evidence="8" type="ORF">P409_23325</name>
</gene>
<dbReference type="OrthoDB" id="7211175at2"/>
<evidence type="ECO:0000256" key="6">
    <source>
        <dbReference type="SAM" id="MobiDB-lite"/>
    </source>
</evidence>
<keyword evidence="7" id="KW-0732">Signal</keyword>
<reference evidence="8 9" key="1">
    <citation type="submission" date="2014-01" db="EMBL/GenBank/DDBJ databases">
        <title>Genome sequence determination for a cystic fibrosis isolate, Inquilinus limosus.</title>
        <authorList>
            <person name="Pino M."/>
            <person name="Di Conza J."/>
            <person name="Gutkind G."/>
        </authorList>
    </citation>
    <scope>NUCLEOTIDE SEQUENCE [LARGE SCALE GENOMIC DNA]</scope>
    <source>
        <strain evidence="8 9">MP06</strain>
    </source>
</reference>
<comment type="caution">
    <text evidence="8">The sequence shown here is derived from an EMBL/GenBank/DDBJ whole genome shotgun (WGS) entry which is preliminary data.</text>
</comment>
<name>A0A0A0D4V7_9PROT</name>